<dbReference type="Proteomes" id="UP000315400">
    <property type="component" value="Unassembled WGS sequence"/>
</dbReference>
<reference evidence="1 2" key="1">
    <citation type="submission" date="2019-06" db="EMBL/GenBank/DDBJ databases">
        <title>Metagenome assembled Genome of Spiribacter salinus SL48-SHIP from the microbial mat of Salt Lake 48 (Novosibirsk region, Russia).</title>
        <authorList>
            <person name="Shipova A."/>
            <person name="Rozanov A.S."/>
            <person name="Bryanskaya A.V."/>
            <person name="Peltek S.E."/>
        </authorList>
    </citation>
    <scope>NUCLEOTIDE SEQUENCE [LARGE SCALE GENOMIC DNA]</scope>
    <source>
        <strain evidence="1">SL48-SHIP-2</strain>
    </source>
</reference>
<evidence type="ECO:0000313" key="1">
    <source>
        <dbReference type="EMBL" id="TQF00204.1"/>
    </source>
</evidence>
<accession>A0A540VVN3</accession>
<organism evidence="1 2">
    <name type="scientific">Spiribacter salinus</name>
    <dbReference type="NCBI Taxonomy" id="1335746"/>
    <lineage>
        <taxon>Bacteria</taxon>
        <taxon>Pseudomonadati</taxon>
        <taxon>Pseudomonadota</taxon>
        <taxon>Gammaproteobacteria</taxon>
        <taxon>Chromatiales</taxon>
        <taxon>Ectothiorhodospiraceae</taxon>
        <taxon>Spiribacter</taxon>
    </lineage>
</organism>
<proteinExistence type="predicted"/>
<sequence length="108" mass="11990">MSYAITGGAGKADTEAARLYYDGERGKLGIELLEEYDKSDRSQRKVSKENSGISVNAAALFRYYGYEIGKKRSAPIQFEQGMIVVDVNDVPRRGLSGESLGSDERWMD</sequence>
<protein>
    <submittedName>
        <fullName evidence="1">Uncharacterized protein</fullName>
    </submittedName>
</protein>
<evidence type="ECO:0000313" key="2">
    <source>
        <dbReference type="Proteomes" id="UP000315400"/>
    </source>
</evidence>
<comment type="caution">
    <text evidence="1">The sequence shown here is derived from an EMBL/GenBank/DDBJ whole genome shotgun (WGS) entry which is preliminary data.</text>
</comment>
<dbReference type="EMBL" id="VIFK01000020">
    <property type="protein sequence ID" value="TQF00204.1"/>
    <property type="molecule type" value="Genomic_DNA"/>
</dbReference>
<gene>
    <name evidence="1" type="ORF">FKY71_04660</name>
</gene>
<dbReference type="AlphaFoldDB" id="A0A540VVN3"/>
<name>A0A540VVN3_9GAMM</name>